<evidence type="ECO:0000313" key="3">
    <source>
        <dbReference type="EMBL" id="MBB5805013.1"/>
    </source>
</evidence>
<evidence type="ECO:0000256" key="1">
    <source>
        <dbReference type="SAM" id="MobiDB-lite"/>
    </source>
</evidence>
<dbReference type="EMBL" id="JACHMO010000001">
    <property type="protein sequence ID" value="MBB5805013.1"/>
    <property type="molecule type" value="Genomic_DNA"/>
</dbReference>
<keyword evidence="4" id="KW-1185">Reference proteome</keyword>
<evidence type="ECO:0000313" key="4">
    <source>
        <dbReference type="Proteomes" id="UP000552097"/>
    </source>
</evidence>
<comment type="caution">
    <text evidence="3">The sequence shown here is derived from an EMBL/GenBank/DDBJ whole genome shotgun (WGS) entry which is preliminary data.</text>
</comment>
<dbReference type="InterPro" id="IPR010982">
    <property type="entry name" value="Lambda_DNA-bd_dom_sf"/>
</dbReference>
<gene>
    <name evidence="3" type="ORF">F4560_004781</name>
</gene>
<name>A0A7W9HN94_9PSEU</name>
<dbReference type="PROSITE" id="PS50943">
    <property type="entry name" value="HTH_CROC1"/>
    <property type="match status" value="1"/>
</dbReference>
<accession>A0A7W9HN94</accession>
<dbReference type="CDD" id="cd00093">
    <property type="entry name" value="HTH_XRE"/>
    <property type="match status" value="1"/>
</dbReference>
<dbReference type="InterPro" id="IPR001387">
    <property type="entry name" value="Cro/C1-type_HTH"/>
</dbReference>
<dbReference type="Pfam" id="PF01381">
    <property type="entry name" value="HTH_3"/>
    <property type="match status" value="1"/>
</dbReference>
<dbReference type="AlphaFoldDB" id="A0A7W9HN94"/>
<sequence length="173" mass="19089">MADMTEMLVQARRAAGLSQEELARRAGTSRPTLSAYEHGRKSPTVDTLGRLLAEAGHELVVVPVPRVVEHVTSRGRVVFTLSELPRLPMDRAFSVVTLPIHLNWSAPGRWFNLANRSERARVYEIVLREGGPEDVITYVDGALLVDLWDELVLPRDVRAAWSSVVGRAAAEAA</sequence>
<dbReference type="Gene3D" id="1.10.260.40">
    <property type="entry name" value="lambda repressor-like DNA-binding domains"/>
    <property type="match status" value="1"/>
</dbReference>
<evidence type="ECO:0000259" key="2">
    <source>
        <dbReference type="PROSITE" id="PS50943"/>
    </source>
</evidence>
<feature type="domain" description="HTH cro/C1-type" evidence="2">
    <location>
        <begin position="8"/>
        <end position="62"/>
    </location>
</feature>
<proteinExistence type="predicted"/>
<reference evidence="3 4" key="1">
    <citation type="submission" date="2020-08" db="EMBL/GenBank/DDBJ databases">
        <title>Sequencing the genomes of 1000 actinobacteria strains.</title>
        <authorList>
            <person name="Klenk H.-P."/>
        </authorList>
    </citation>
    <scope>NUCLEOTIDE SEQUENCE [LARGE SCALE GENOMIC DNA]</scope>
    <source>
        <strain evidence="3 4">DSM 45486</strain>
    </source>
</reference>
<dbReference type="GO" id="GO:0003677">
    <property type="term" value="F:DNA binding"/>
    <property type="evidence" value="ECO:0007669"/>
    <property type="project" value="InterPro"/>
</dbReference>
<dbReference type="Proteomes" id="UP000552097">
    <property type="component" value="Unassembled WGS sequence"/>
</dbReference>
<feature type="region of interest" description="Disordered" evidence="1">
    <location>
        <begin position="19"/>
        <end position="41"/>
    </location>
</feature>
<protein>
    <submittedName>
        <fullName evidence="3">Transcriptional regulator with XRE-family HTH domain</fullName>
    </submittedName>
</protein>
<organism evidence="3 4">
    <name type="scientific">Saccharothrix ecbatanensis</name>
    <dbReference type="NCBI Taxonomy" id="1105145"/>
    <lineage>
        <taxon>Bacteria</taxon>
        <taxon>Bacillati</taxon>
        <taxon>Actinomycetota</taxon>
        <taxon>Actinomycetes</taxon>
        <taxon>Pseudonocardiales</taxon>
        <taxon>Pseudonocardiaceae</taxon>
        <taxon>Saccharothrix</taxon>
    </lineage>
</organism>
<dbReference type="RefSeq" id="WP_184923239.1">
    <property type="nucleotide sequence ID" value="NZ_JACHMO010000001.1"/>
</dbReference>
<dbReference type="SMART" id="SM00530">
    <property type="entry name" value="HTH_XRE"/>
    <property type="match status" value="1"/>
</dbReference>
<dbReference type="SUPFAM" id="SSF47413">
    <property type="entry name" value="lambda repressor-like DNA-binding domains"/>
    <property type="match status" value="1"/>
</dbReference>